<proteinExistence type="predicted"/>
<reference evidence="6" key="2">
    <citation type="submission" date="2025-08" db="UniProtKB">
        <authorList>
            <consortium name="Ensembl"/>
        </authorList>
    </citation>
    <scope>IDENTIFICATION</scope>
</reference>
<evidence type="ECO:0000256" key="4">
    <source>
        <dbReference type="PROSITE-ProRule" id="PRU00175"/>
    </source>
</evidence>
<organism evidence="6 7">
    <name type="scientific">Salarias fasciatus</name>
    <name type="common">Jewelled blenny</name>
    <name type="synonym">Blennius fasciatus</name>
    <dbReference type="NCBI Taxonomy" id="181472"/>
    <lineage>
        <taxon>Eukaryota</taxon>
        <taxon>Metazoa</taxon>
        <taxon>Chordata</taxon>
        <taxon>Craniata</taxon>
        <taxon>Vertebrata</taxon>
        <taxon>Euteleostomi</taxon>
        <taxon>Actinopterygii</taxon>
        <taxon>Neopterygii</taxon>
        <taxon>Teleostei</taxon>
        <taxon>Neoteleostei</taxon>
        <taxon>Acanthomorphata</taxon>
        <taxon>Ovalentaria</taxon>
        <taxon>Blenniimorphae</taxon>
        <taxon>Blenniiformes</taxon>
        <taxon>Blennioidei</taxon>
        <taxon>Blenniidae</taxon>
        <taxon>Salariinae</taxon>
        <taxon>Salarias</taxon>
    </lineage>
</organism>
<dbReference type="InterPro" id="IPR013083">
    <property type="entry name" value="Znf_RING/FYVE/PHD"/>
</dbReference>
<sequence>LKREKDQFLCSICLEVFTDPVSIPCGHNFCKQCITQHWNTNNICDCPLCKKRFRRRPELNVNTFISEMVSHHDVHFPNMKC</sequence>
<dbReference type="InterPro" id="IPR017907">
    <property type="entry name" value="Znf_RING_CS"/>
</dbReference>
<feature type="domain" description="RING-type" evidence="5">
    <location>
        <begin position="10"/>
        <end position="50"/>
    </location>
</feature>
<evidence type="ECO:0000313" key="7">
    <source>
        <dbReference type="Proteomes" id="UP000472267"/>
    </source>
</evidence>
<dbReference type="PROSITE" id="PS00518">
    <property type="entry name" value="ZF_RING_1"/>
    <property type="match status" value="1"/>
</dbReference>
<dbReference type="AlphaFoldDB" id="A0A672FR08"/>
<dbReference type="Gene3D" id="3.30.40.10">
    <property type="entry name" value="Zinc/RING finger domain, C3HC4 (zinc finger)"/>
    <property type="match status" value="1"/>
</dbReference>
<dbReference type="SMART" id="SM00184">
    <property type="entry name" value="RING"/>
    <property type="match status" value="1"/>
</dbReference>
<dbReference type="PANTHER" id="PTHR25465">
    <property type="entry name" value="B-BOX DOMAIN CONTAINING"/>
    <property type="match status" value="1"/>
</dbReference>
<evidence type="ECO:0000259" key="5">
    <source>
        <dbReference type="PROSITE" id="PS50089"/>
    </source>
</evidence>
<keyword evidence="1" id="KW-0479">Metal-binding</keyword>
<keyword evidence="2 4" id="KW-0863">Zinc-finger</keyword>
<reference evidence="6" key="1">
    <citation type="submission" date="2019-06" db="EMBL/GenBank/DDBJ databases">
        <authorList>
            <consortium name="Wellcome Sanger Institute Data Sharing"/>
        </authorList>
    </citation>
    <scope>NUCLEOTIDE SEQUENCE [LARGE SCALE GENOMIC DNA]</scope>
</reference>
<dbReference type="PROSITE" id="PS50089">
    <property type="entry name" value="ZF_RING_2"/>
    <property type="match status" value="1"/>
</dbReference>
<dbReference type="InterPro" id="IPR051051">
    <property type="entry name" value="E3_ubiq-ligase_TRIM/RNF"/>
</dbReference>
<dbReference type="Proteomes" id="UP000472267">
    <property type="component" value="Chromosome 13"/>
</dbReference>
<keyword evidence="7" id="KW-1185">Reference proteome</keyword>
<dbReference type="Pfam" id="PF13445">
    <property type="entry name" value="zf-RING_UBOX"/>
    <property type="match status" value="1"/>
</dbReference>
<dbReference type="GO" id="GO:0008270">
    <property type="term" value="F:zinc ion binding"/>
    <property type="evidence" value="ECO:0007669"/>
    <property type="project" value="UniProtKB-KW"/>
</dbReference>
<evidence type="ECO:0000313" key="6">
    <source>
        <dbReference type="Ensembl" id="ENSSFAP00005001009.1"/>
    </source>
</evidence>
<evidence type="ECO:0000256" key="1">
    <source>
        <dbReference type="ARBA" id="ARBA00022723"/>
    </source>
</evidence>
<name>A0A672FR08_SALFA</name>
<protein>
    <recommendedName>
        <fullName evidence="5">RING-type domain-containing protein</fullName>
    </recommendedName>
</protein>
<evidence type="ECO:0000256" key="3">
    <source>
        <dbReference type="ARBA" id="ARBA00022833"/>
    </source>
</evidence>
<dbReference type="SUPFAM" id="SSF57850">
    <property type="entry name" value="RING/U-box"/>
    <property type="match status" value="1"/>
</dbReference>
<accession>A0A672FR08</accession>
<dbReference type="InterPro" id="IPR027370">
    <property type="entry name" value="Znf-RING_euk"/>
</dbReference>
<dbReference type="InterPro" id="IPR001841">
    <property type="entry name" value="Znf_RING"/>
</dbReference>
<reference evidence="6" key="3">
    <citation type="submission" date="2025-09" db="UniProtKB">
        <authorList>
            <consortium name="Ensembl"/>
        </authorList>
    </citation>
    <scope>IDENTIFICATION</scope>
</reference>
<keyword evidence="3" id="KW-0862">Zinc</keyword>
<evidence type="ECO:0000256" key="2">
    <source>
        <dbReference type="ARBA" id="ARBA00022771"/>
    </source>
</evidence>
<dbReference type="Ensembl" id="ENSSFAT00005001048.1">
    <property type="protein sequence ID" value="ENSSFAP00005001009.1"/>
    <property type="gene ID" value="ENSSFAG00005000702.1"/>
</dbReference>
<dbReference type="InParanoid" id="A0A672FR08"/>
<dbReference type="OMA" id="CKEMRIE"/>
<dbReference type="PANTHER" id="PTHR25465:SF49">
    <property type="entry name" value="BLOODTHIRSTY-RELATED GENE FAMILY, MEMBER 1-RELATED"/>
    <property type="match status" value="1"/>
</dbReference>